<organism evidence="1 2">
    <name type="scientific">Tuber borchii</name>
    <name type="common">White truffle</name>
    <dbReference type="NCBI Taxonomy" id="42251"/>
    <lineage>
        <taxon>Eukaryota</taxon>
        <taxon>Fungi</taxon>
        <taxon>Dikarya</taxon>
        <taxon>Ascomycota</taxon>
        <taxon>Pezizomycotina</taxon>
        <taxon>Pezizomycetes</taxon>
        <taxon>Pezizales</taxon>
        <taxon>Tuberaceae</taxon>
        <taxon>Tuber</taxon>
    </lineage>
</organism>
<proteinExistence type="predicted"/>
<sequence>MYESLYGKMNGQLLASPHKTESFGKEAAYEWFNTLRLPVGLGDLPLHLDKDGWYSVLGSWNGASNNPYPANRVSEGNLENNHAIPVPTVDPTRNDRPTLQRIFCQYHRCSGNRLLLPLSHHYHSTYHITLTCTPTTTAALILAPQADLPARLPIVLGLEPSRLSKPLTGTTERCITATVWIVQ</sequence>
<comment type="caution">
    <text evidence="1">The sequence shown here is derived from an EMBL/GenBank/DDBJ whole genome shotgun (WGS) entry which is preliminary data.</text>
</comment>
<accession>A0A2T6ZX10</accession>
<dbReference type="EMBL" id="NESQ01000074">
    <property type="protein sequence ID" value="PUU80023.1"/>
    <property type="molecule type" value="Genomic_DNA"/>
</dbReference>
<gene>
    <name evidence="1" type="ORF">B9Z19DRAFT_1173582</name>
</gene>
<keyword evidence="2" id="KW-1185">Reference proteome</keyword>
<name>A0A2T6ZX10_TUBBO</name>
<reference evidence="1 2" key="1">
    <citation type="submission" date="2017-04" db="EMBL/GenBank/DDBJ databases">
        <title>Draft genome sequence of Tuber borchii Vittad., a whitish edible truffle.</title>
        <authorList>
            <consortium name="DOE Joint Genome Institute"/>
            <person name="Murat C."/>
            <person name="Kuo A."/>
            <person name="Barry K.W."/>
            <person name="Clum A."/>
            <person name="Dockter R.B."/>
            <person name="Fauchery L."/>
            <person name="Iotti M."/>
            <person name="Kohler A."/>
            <person name="Labutti K."/>
            <person name="Lindquist E.A."/>
            <person name="Lipzen A."/>
            <person name="Ohm R.A."/>
            <person name="Wang M."/>
            <person name="Grigoriev I.V."/>
            <person name="Zambonelli A."/>
            <person name="Martin F.M."/>
        </authorList>
    </citation>
    <scope>NUCLEOTIDE SEQUENCE [LARGE SCALE GENOMIC DNA]</scope>
    <source>
        <strain evidence="1 2">Tbo3840</strain>
    </source>
</reference>
<evidence type="ECO:0000313" key="2">
    <source>
        <dbReference type="Proteomes" id="UP000244722"/>
    </source>
</evidence>
<evidence type="ECO:0000313" key="1">
    <source>
        <dbReference type="EMBL" id="PUU80023.1"/>
    </source>
</evidence>
<dbReference type="Proteomes" id="UP000244722">
    <property type="component" value="Unassembled WGS sequence"/>
</dbReference>
<protein>
    <submittedName>
        <fullName evidence="1">Uncharacterized protein</fullName>
    </submittedName>
</protein>
<dbReference type="AlphaFoldDB" id="A0A2T6ZX10"/>